<gene>
    <name evidence="1" type="ORF">BGT96224V2_LOCUS5855</name>
</gene>
<evidence type="ECO:0000313" key="1">
    <source>
        <dbReference type="EMBL" id="SUZ12719.1"/>
    </source>
</evidence>
<organism evidence="1">
    <name type="scientific">Blumeria graminis f. sp. tritici 96224</name>
    <dbReference type="NCBI Taxonomy" id="1268274"/>
    <lineage>
        <taxon>Eukaryota</taxon>
        <taxon>Fungi</taxon>
        <taxon>Dikarya</taxon>
        <taxon>Ascomycota</taxon>
        <taxon>Pezizomycotina</taxon>
        <taxon>Leotiomycetes</taxon>
        <taxon>Erysiphales</taxon>
        <taxon>Erysiphaceae</taxon>
        <taxon>Blumeria</taxon>
    </lineage>
</organism>
<accession>A0A381LFN3</accession>
<sequence length="58" mass="6814">MRHSVYVLSPRITIFPESDLYWGRPFWLLWSFNPVDENIFADILTEVNVLLNTGLITC</sequence>
<proteinExistence type="predicted"/>
<dbReference type="AlphaFoldDB" id="A0A381LFN3"/>
<dbReference type="EMBL" id="UIGY01000202">
    <property type="protein sequence ID" value="SUZ12719.1"/>
    <property type="molecule type" value="Genomic_DNA"/>
</dbReference>
<reference evidence="1" key="1">
    <citation type="submission" date="2018-07" db="EMBL/GenBank/DDBJ databases">
        <authorList>
            <person name="Quirk P.G."/>
            <person name="Krulwich T.A."/>
        </authorList>
    </citation>
    <scope>NUCLEOTIDE SEQUENCE</scope>
    <source>
        <strain evidence="1">96224</strain>
    </source>
</reference>
<protein>
    <submittedName>
        <fullName evidence="1">Bgt-20676</fullName>
    </submittedName>
</protein>
<name>A0A381LFN3_BLUGR</name>